<dbReference type="Proteomes" id="UP001251217">
    <property type="component" value="Unassembled WGS sequence"/>
</dbReference>
<dbReference type="EMBL" id="JAVDWW010000001">
    <property type="protein sequence ID" value="MDR7167071.1"/>
    <property type="molecule type" value="Genomic_DNA"/>
</dbReference>
<reference evidence="1 2" key="1">
    <citation type="submission" date="2023-07" db="EMBL/GenBank/DDBJ databases">
        <title>Sorghum-associated microbial communities from plants grown in Nebraska, USA.</title>
        <authorList>
            <person name="Schachtman D."/>
        </authorList>
    </citation>
    <scope>NUCLEOTIDE SEQUENCE [LARGE SCALE GENOMIC DNA]</scope>
    <source>
        <strain evidence="1 2">4272</strain>
    </source>
</reference>
<keyword evidence="2" id="KW-1185">Reference proteome</keyword>
<evidence type="ECO:0000313" key="2">
    <source>
        <dbReference type="Proteomes" id="UP001251217"/>
    </source>
</evidence>
<accession>A0ABU1X951</accession>
<organism evidence="1 2">
    <name type="scientific">Nocardia kruczakiae</name>
    <dbReference type="NCBI Taxonomy" id="261477"/>
    <lineage>
        <taxon>Bacteria</taxon>
        <taxon>Bacillati</taxon>
        <taxon>Actinomycetota</taxon>
        <taxon>Actinomycetes</taxon>
        <taxon>Mycobacteriales</taxon>
        <taxon>Nocardiaceae</taxon>
        <taxon>Nocardia</taxon>
    </lineage>
</organism>
<dbReference type="RefSeq" id="WP_063011637.1">
    <property type="nucleotide sequence ID" value="NZ_JAVDWW010000001.1"/>
</dbReference>
<comment type="caution">
    <text evidence="1">The sequence shown here is derived from an EMBL/GenBank/DDBJ whole genome shotgun (WGS) entry which is preliminary data.</text>
</comment>
<proteinExistence type="predicted"/>
<name>A0ABU1X951_9NOCA</name>
<gene>
    <name evidence="1" type="ORF">J2W56_000789</name>
</gene>
<protein>
    <submittedName>
        <fullName evidence="1">Uncharacterized protein</fullName>
    </submittedName>
</protein>
<evidence type="ECO:0000313" key="1">
    <source>
        <dbReference type="EMBL" id="MDR7167071.1"/>
    </source>
</evidence>
<sequence>MSEPENTAACGAPLDTQLRLFCYLMLGSVDAADRMMRQIYRHAPGHRDDRQIEQSERARLFGIAADLCGVRNCSSH</sequence>